<protein>
    <submittedName>
        <fullName evidence="1">Uncharacterized protein</fullName>
    </submittedName>
</protein>
<reference evidence="1" key="1">
    <citation type="journal article" date="2019" name="bioRxiv">
        <title>The Genome of the Zebra Mussel, Dreissena polymorpha: A Resource for Invasive Species Research.</title>
        <authorList>
            <person name="McCartney M.A."/>
            <person name="Auch B."/>
            <person name="Kono T."/>
            <person name="Mallez S."/>
            <person name="Zhang Y."/>
            <person name="Obille A."/>
            <person name="Becker A."/>
            <person name="Abrahante J.E."/>
            <person name="Garbe J."/>
            <person name="Badalamenti J.P."/>
            <person name="Herman A."/>
            <person name="Mangelson H."/>
            <person name="Liachko I."/>
            <person name="Sullivan S."/>
            <person name="Sone E.D."/>
            <person name="Koren S."/>
            <person name="Silverstein K.A.T."/>
            <person name="Beckman K.B."/>
            <person name="Gohl D.M."/>
        </authorList>
    </citation>
    <scope>NUCLEOTIDE SEQUENCE</scope>
    <source>
        <strain evidence="1">Duluth1</strain>
        <tissue evidence="1">Whole animal</tissue>
    </source>
</reference>
<dbReference type="AlphaFoldDB" id="A0A9D4CEQ8"/>
<gene>
    <name evidence="1" type="ORF">DPMN_065177</name>
</gene>
<reference evidence="1" key="2">
    <citation type="submission" date="2020-11" db="EMBL/GenBank/DDBJ databases">
        <authorList>
            <person name="McCartney M.A."/>
            <person name="Auch B."/>
            <person name="Kono T."/>
            <person name="Mallez S."/>
            <person name="Becker A."/>
            <person name="Gohl D.M."/>
            <person name="Silverstein K.A.T."/>
            <person name="Koren S."/>
            <person name="Bechman K.B."/>
            <person name="Herman A."/>
            <person name="Abrahante J.E."/>
            <person name="Garbe J."/>
        </authorList>
    </citation>
    <scope>NUCLEOTIDE SEQUENCE</scope>
    <source>
        <strain evidence="1">Duluth1</strain>
        <tissue evidence="1">Whole animal</tissue>
    </source>
</reference>
<name>A0A9D4CEQ8_DREPO</name>
<dbReference type="Proteomes" id="UP000828390">
    <property type="component" value="Unassembled WGS sequence"/>
</dbReference>
<sequence length="57" mass="6376">MIVSIIVSVAIASNNECNGKEPRVYGTKGNMQRCTCHDDPNGENGERWTCSFHFVQM</sequence>
<comment type="caution">
    <text evidence="1">The sequence shown here is derived from an EMBL/GenBank/DDBJ whole genome shotgun (WGS) entry which is preliminary data.</text>
</comment>
<evidence type="ECO:0000313" key="1">
    <source>
        <dbReference type="EMBL" id="KAH3722221.1"/>
    </source>
</evidence>
<proteinExistence type="predicted"/>
<evidence type="ECO:0000313" key="2">
    <source>
        <dbReference type="Proteomes" id="UP000828390"/>
    </source>
</evidence>
<keyword evidence="2" id="KW-1185">Reference proteome</keyword>
<dbReference type="EMBL" id="JAIWYP010000013">
    <property type="protein sequence ID" value="KAH3722221.1"/>
    <property type="molecule type" value="Genomic_DNA"/>
</dbReference>
<accession>A0A9D4CEQ8</accession>
<organism evidence="1 2">
    <name type="scientific">Dreissena polymorpha</name>
    <name type="common">Zebra mussel</name>
    <name type="synonym">Mytilus polymorpha</name>
    <dbReference type="NCBI Taxonomy" id="45954"/>
    <lineage>
        <taxon>Eukaryota</taxon>
        <taxon>Metazoa</taxon>
        <taxon>Spiralia</taxon>
        <taxon>Lophotrochozoa</taxon>
        <taxon>Mollusca</taxon>
        <taxon>Bivalvia</taxon>
        <taxon>Autobranchia</taxon>
        <taxon>Heteroconchia</taxon>
        <taxon>Euheterodonta</taxon>
        <taxon>Imparidentia</taxon>
        <taxon>Neoheterodontei</taxon>
        <taxon>Myida</taxon>
        <taxon>Dreissenoidea</taxon>
        <taxon>Dreissenidae</taxon>
        <taxon>Dreissena</taxon>
    </lineage>
</organism>